<dbReference type="EMBL" id="SETE01000001">
    <property type="protein sequence ID" value="RYM35926.1"/>
    <property type="molecule type" value="Genomic_DNA"/>
</dbReference>
<accession>A0A4Q4KQW3</accession>
<dbReference type="OrthoDB" id="1122787at2"/>
<evidence type="ECO:0000313" key="2">
    <source>
        <dbReference type="Proteomes" id="UP000293952"/>
    </source>
</evidence>
<gene>
    <name evidence="1" type="ORF">ERX46_02730</name>
</gene>
<organism evidence="1 2">
    <name type="scientific">Brumimicrobium glaciale</name>
    <dbReference type="NCBI Taxonomy" id="200475"/>
    <lineage>
        <taxon>Bacteria</taxon>
        <taxon>Pseudomonadati</taxon>
        <taxon>Bacteroidota</taxon>
        <taxon>Flavobacteriia</taxon>
        <taxon>Flavobacteriales</taxon>
        <taxon>Crocinitomicaceae</taxon>
        <taxon>Brumimicrobium</taxon>
    </lineage>
</organism>
<evidence type="ECO:0008006" key="3">
    <source>
        <dbReference type="Google" id="ProtNLM"/>
    </source>
</evidence>
<proteinExistence type="predicted"/>
<comment type="caution">
    <text evidence="1">The sequence shown here is derived from an EMBL/GenBank/DDBJ whole genome shotgun (WGS) entry which is preliminary data.</text>
</comment>
<sequence length="79" mass="9356">MMNTNELKNKLIDQIKASTDNVLLEELYNYLVQDNSTREVYQLSEKQNLAIEEARAQYKRGEFLTDEQSNKEIEEWLGK</sequence>
<reference evidence="1 2" key="1">
    <citation type="submission" date="2019-02" db="EMBL/GenBank/DDBJ databases">
        <title>Genome sequence of the sea-ice species Brumimicrobium glaciale.</title>
        <authorList>
            <person name="Bowman J.P."/>
        </authorList>
    </citation>
    <scope>NUCLEOTIDE SEQUENCE [LARGE SCALE GENOMIC DNA]</scope>
    <source>
        <strain evidence="1 2">IC156</strain>
    </source>
</reference>
<name>A0A4Q4KQW3_9FLAO</name>
<dbReference type="RefSeq" id="WP_130092292.1">
    <property type="nucleotide sequence ID" value="NZ_SETE01000001.1"/>
</dbReference>
<dbReference type="AlphaFoldDB" id="A0A4Q4KQW3"/>
<keyword evidence="2" id="KW-1185">Reference proteome</keyword>
<protein>
    <recommendedName>
        <fullName evidence="3">Addiction module protein</fullName>
    </recommendedName>
</protein>
<dbReference type="Proteomes" id="UP000293952">
    <property type="component" value="Unassembled WGS sequence"/>
</dbReference>
<evidence type="ECO:0000313" key="1">
    <source>
        <dbReference type="EMBL" id="RYM35926.1"/>
    </source>
</evidence>